<dbReference type="InterPro" id="IPR005654">
    <property type="entry name" value="ATPase_AFG1-like"/>
</dbReference>
<dbReference type="SUPFAM" id="SSF52540">
    <property type="entry name" value="P-loop containing nucleoside triphosphate hydrolases"/>
    <property type="match status" value="1"/>
</dbReference>
<dbReference type="EMBL" id="LHCI01000106">
    <property type="protein sequence ID" value="KOX89468.1"/>
    <property type="molecule type" value="Genomic_DNA"/>
</dbReference>
<dbReference type="PANTHER" id="PTHR12169">
    <property type="entry name" value="ATPASE N2B"/>
    <property type="match status" value="1"/>
</dbReference>
<name>A0A0M9ADY8_THEAQ</name>
<dbReference type="InterPro" id="IPR027417">
    <property type="entry name" value="P-loop_NTPase"/>
</dbReference>
<evidence type="ECO:0000313" key="3">
    <source>
        <dbReference type="EMBL" id="KOX89468.1"/>
    </source>
</evidence>
<dbReference type="GO" id="GO:0016887">
    <property type="term" value="F:ATP hydrolysis activity"/>
    <property type="evidence" value="ECO:0007669"/>
    <property type="project" value="InterPro"/>
</dbReference>
<organism evidence="3 4">
    <name type="scientific">Thermus aquaticus</name>
    <dbReference type="NCBI Taxonomy" id="271"/>
    <lineage>
        <taxon>Bacteria</taxon>
        <taxon>Thermotogati</taxon>
        <taxon>Deinococcota</taxon>
        <taxon>Deinococci</taxon>
        <taxon>Thermales</taxon>
        <taxon>Thermaceae</taxon>
        <taxon>Thermus</taxon>
    </lineage>
</organism>
<sequence>MRLTERYPEVNLEKLLESFVPPPRFQGATFATYHPDPRYPSQALAKERLRSWVRDRPRGLLRPRMPGPQGIYLDGGFGVGKTHLLVAAYWEAPGPKAFLTFEELTYALGLMGLKEGARRFSGLRYLFIDEFELDDPGNAQMATHFLALTMDKGLRVATTSNTPPGALGEGRFNADQFRHQIQGLARRFAVERIEGEDYRHREAKGLPRPWGEEELLRRFHEDPRPKTLDAFPELLAHLRALHPIRYRYLFVGVEVVYLRGLEPIPDQNDALRFVHFVDQVYNLGLELKASGAPLEALFPETYRHGAFAKKYGRALSRLAELLG</sequence>
<dbReference type="PANTHER" id="PTHR12169:SF6">
    <property type="entry name" value="AFG1-LIKE ATPASE"/>
    <property type="match status" value="1"/>
</dbReference>
<dbReference type="Proteomes" id="UP000037685">
    <property type="component" value="Unassembled WGS sequence"/>
</dbReference>
<accession>A0A0M9ADY8</accession>
<dbReference type="NCBIfam" id="NF040713">
    <property type="entry name" value="ZapE"/>
    <property type="match status" value="1"/>
</dbReference>
<keyword evidence="2" id="KW-0067">ATP-binding</keyword>
<dbReference type="GO" id="GO:0005737">
    <property type="term" value="C:cytoplasm"/>
    <property type="evidence" value="ECO:0007669"/>
    <property type="project" value="TreeGrafter"/>
</dbReference>
<dbReference type="AlphaFoldDB" id="A0A0M9ADY8"/>
<comment type="caution">
    <text evidence="3">The sequence shown here is derived from an EMBL/GenBank/DDBJ whole genome shotgun (WGS) entry which is preliminary data.</text>
</comment>
<dbReference type="RefSeq" id="WP_053767298.1">
    <property type="nucleotide sequence ID" value="NZ_LHCI01000106.1"/>
</dbReference>
<dbReference type="PATRIC" id="fig|271.14.peg.718"/>
<proteinExistence type="predicted"/>
<protein>
    <submittedName>
        <fullName evidence="3">AFG1-like ATPase</fullName>
    </submittedName>
</protein>
<dbReference type="GO" id="GO:0005524">
    <property type="term" value="F:ATP binding"/>
    <property type="evidence" value="ECO:0007669"/>
    <property type="project" value="UniProtKB-KW"/>
</dbReference>
<evidence type="ECO:0000256" key="2">
    <source>
        <dbReference type="ARBA" id="ARBA00022840"/>
    </source>
</evidence>
<evidence type="ECO:0000256" key="1">
    <source>
        <dbReference type="ARBA" id="ARBA00022741"/>
    </source>
</evidence>
<reference evidence="3 4" key="1">
    <citation type="submission" date="2015-07" db="EMBL/GenBank/DDBJ databases">
        <authorList>
            <person name="Noorani M."/>
        </authorList>
    </citation>
    <scope>NUCLEOTIDE SEQUENCE [LARGE SCALE GENOMIC DNA]</scope>
    <source>
        <strain evidence="4">ATCC 25104 / DSM 625 / JCM 10724 / NBRC 103206 / NCIMB 11243 / YT-1</strain>
    </source>
</reference>
<dbReference type="Gene3D" id="3.40.50.300">
    <property type="entry name" value="P-loop containing nucleotide triphosphate hydrolases"/>
    <property type="match status" value="1"/>
</dbReference>
<keyword evidence="1" id="KW-0547">Nucleotide-binding</keyword>
<gene>
    <name evidence="3" type="ORF">BVI061214_00635</name>
</gene>
<evidence type="ECO:0000313" key="4">
    <source>
        <dbReference type="Proteomes" id="UP000037685"/>
    </source>
</evidence>
<dbReference type="Pfam" id="PF03969">
    <property type="entry name" value="AFG1_ATPase"/>
    <property type="match status" value="2"/>
</dbReference>